<proteinExistence type="predicted"/>
<evidence type="ECO:0000259" key="5">
    <source>
        <dbReference type="PROSITE" id="PS50003"/>
    </source>
</evidence>
<dbReference type="PANTHER" id="PTHR47219:SF20">
    <property type="entry name" value="TBC1 DOMAIN FAMILY MEMBER 2B"/>
    <property type="match status" value="1"/>
</dbReference>
<dbReference type="Gene3D" id="2.30.29.30">
    <property type="entry name" value="Pleckstrin-homology domain (PH domain)/Phosphotyrosine-binding domain (PTB)"/>
    <property type="match status" value="1"/>
</dbReference>
<sequence>MKKGPESGACTLAAPGNLMESDSDTNSGNGISAREKDMLPSSGELENVPLKTSTETSRKKLCGYLNKLGIKGPIKTWKSRWFFYDENKCCLLYYRTAQDINPLGSIDLSSASFDCKMENGEGVFEIRTPSRAFTLKAISRQAMMYWLQQLQMRRWEFCNTQSRFPVGSSQLVNEPLAGRTIDNEDFLPLVKTPTEAVGLKAASLPAPQTSTALQNISLKHPWTEIQMGPRLNWIRKARWMNSGFPGTEEWSREKNSVDKVSVLQQQILTLTEEVKSQKELVKLLHKALEAAQQEKRVSSMYLTAAEDKDRLELVRHKVRQIADLTSRLEALEQEKKKLEQILTLRDSHIQELKEHVQLLMEKNHAKQKVIMTLTEQMARELSDPLQEANTITVQTLYKQQEEIEHLKDDIDAYKTQNQFLNSEIHQVTRLWTSVAENEKALLMKCACLQARNCQMESKYLTVLRKLQEAVPDLPSAHAELVKNLIQEALQWDVKEEAEEGFNLNPVSEYDEYGFMTVPDYEIEDWKLLAKIQALEIKSNKLWSQEIVEKPLRDRWNSIGELNPSGELKSLIRSGIPVEHRQRVWRWMVSRHCSPVPGHYQRLLEQSRSTEHPACRQIELDLPRTLTNNKHFSSPSSHLIPKLRRVLLAFSWHNPAIGYCQGLNRLAAVALLVLEDEESAFWCLVYIVENLMPADYYSDTLITSQVDQRVFKDFLSEKLPRLMAHFGQYRIDVSLITFNWFLVAFVDSLVSDILLRVWDAFLYEGTKVIFRYALAIFKYNEEEILRIHDSVEIYQYLRFFTRMITDGRKLMNIAFNDLNPFPMKLLRNRRSMHREELEAELCELEQIKAAYVKERAEQGPQDLKEVASEEEEEN</sequence>
<evidence type="ECO:0000256" key="1">
    <source>
        <dbReference type="ARBA" id="ARBA00022468"/>
    </source>
</evidence>
<dbReference type="InterPro" id="IPR001849">
    <property type="entry name" value="PH_domain"/>
</dbReference>
<dbReference type="Pfam" id="PF00169">
    <property type="entry name" value="PH"/>
    <property type="match status" value="1"/>
</dbReference>
<dbReference type="Ensembl" id="ENSCUST00005009594.1">
    <property type="protein sequence ID" value="ENSCUSP00005009215.1"/>
    <property type="gene ID" value="ENSCUSG00005005754.1"/>
</dbReference>
<dbReference type="GO" id="GO:0031410">
    <property type="term" value="C:cytoplasmic vesicle"/>
    <property type="evidence" value="ECO:0007669"/>
    <property type="project" value="UniProtKB-ARBA"/>
</dbReference>
<keyword evidence="1" id="KW-0343">GTPase activation</keyword>
<dbReference type="InterPro" id="IPR050302">
    <property type="entry name" value="Rab_GAP_TBC_domain"/>
</dbReference>
<evidence type="ECO:0000313" key="8">
    <source>
        <dbReference type="Proteomes" id="UP000694563"/>
    </source>
</evidence>
<dbReference type="Proteomes" id="UP000694563">
    <property type="component" value="Chromosome W"/>
</dbReference>
<keyword evidence="2 3" id="KW-0175">Coiled coil</keyword>
<dbReference type="FunFam" id="2.30.29.30:FF:000248">
    <property type="entry name" value="TBC1 domain family member 2A isoform X1"/>
    <property type="match status" value="1"/>
</dbReference>
<dbReference type="FunFam" id="1.10.8.270:FF:000014">
    <property type="entry name" value="Putative TBC1 domain family member 2B"/>
    <property type="match status" value="1"/>
</dbReference>
<keyword evidence="8" id="KW-1185">Reference proteome</keyword>
<dbReference type="GO" id="GO:0031267">
    <property type="term" value="F:small GTPase binding"/>
    <property type="evidence" value="ECO:0007669"/>
    <property type="project" value="TreeGrafter"/>
</dbReference>
<gene>
    <name evidence="7" type="primary">TBC1D2</name>
</gene>
<dbReference type="SMART" id="SM00164">
    <property type="entry name" value="TBC"/>
    <property type="match status" value="1"/>
</dbReference>
<feature type="region of interest" description="Disordered" evidence="4">
    <location>
        <begin position="1"/>
        <end position="52"/>
    </location>
</feature>
<feature type="coiled-coil region" evidence="3">
    <location>
        <begin position="260"/>
        <end position="351"/>
    </location>
</feature>
<evidence type="ECO:0000256" key="3">
    <source>
        <dbReference type="SAM" id="Coils"/>
    </source>
</evidence>
<organism evidence="7 8">
    <name type="scientific">Catharus ustulatus</name>
    <name type="common">Russet-backed thrush</name>
    <name type="synonym">Hylocichla ustulatus</name>
    <dbReference type="NCBI Taxonomy" id="91951"/>
    <lineage>
        <taxon>Eukaryota</taxon>
        <taxon>Metazoa</taxon>
        <taxon>Chordata</taxon>
        <taxon>Craniata</taxon>
        <taxon>Vertebrata</taxon>
        <taxon>Euteleostomi</taxon>
        <taxon>Archelosauria</taxon>
        <taxon>Archosauria</taxon>
        <taxon>Dinosauria</taxon>
        <taxon>Saurischia</taxon>
        <taxon>Theropoda</taxon>
        <taxon>Coelurosauria</taxon>
        <taxon>Aves</taxon>
        <taxon>Neognathae</taxon>
        <taxon>Neoaves</taxon>
        <taxon>Telluraves</taxon>
        <taxon>Australaves</taxon>
        <taxon>Passeriformes</taxon>
        <taxon>Turdidae</taxon>
        <taxon>Catharus</taxon>
    </lineage>
</organism>
<evidence type="ECO:0000313" key="7">
    <source>
        <dbReference type="Ensembl" id="ENSCUSP00005009215.1"/>
    </source>
</evidence>
<dbReference type="PROSITE" id="PS50086">
    <property type="entry name" value="TBC_RABGAP"/>
    <property type="match status" value="1"/>
</dbReference>
<dbReference type="PANTHER" id="PTHR47219">
    <property type="entry name" value="RAB GTPASE-ACTIVATING PROTEIN 1-LIKE"/>
    <property type="match status" value="1"/>
</dbReference>
<dbReference type="Gene3D" id="1.10.472.80">
    <property type="entry name" value="Ypt/Rab-GAP domain of gyp1p, domain 3"/>
    <property type="match status" value="1"/>
</dbReference>
<dbReference type="InterPro" id="IPR035969">
    <property type="entry name" value="Rab-GAP_TBC_sf"/>
</dbReference>
<dbReference type="InterPro" id="IPR011993">
    <property type="entry name" value="PH-like_dom_sf"/>
</dbReference>
<evidence type="ECO:0000256" key="4">
    <source>
        <dbReference type="SAM" id="MobiDB-lite"/>
    </source>
</evidence>
<name>A0A8C3UAL3_CATUS</name>
<dbReference type="SMART" id="SM00233">
    <property type="entry name" value="PH"/>
    <property type="match status" value="1"/>
</dbReference>
<dbReference type="Pfam" id="PF00566">
    <property type="entry name" value="RabGAP-TBC"/>
    <property type="match status" value="1"/>
</dbReference>
<dbReference type="PROSITE" id="PS50003">
    <property type="entry name" value="PH_DOMAIN"/>
    <property type="match status" value="1"/>
</dbReference>
<dbReference type="GO" id="GO:0005829">
    <property type="term" value="C:cytosol"/>
    <property type="evidence" value="ECO:0007669"/>
    <property type="project" value="UniProtKB-ARBA"/>
</dbReference>
<dbReference type="Gene3D" id="1.10.8.270">
    <property type="entry name" value="putative rabgap domain of human tbc1 domain family member 14 like domains"/>
    <property type="match status" value="1"/>
</dbReference>
<feature type="coiled-coil region" evidence="3">
    <location>
        <begin position="396"/>
        <end position="423"/>
    </location>
</feature>
<reference evidence="7" key="1">
    <citation type="submission" date="2020-10" db="EMBL/GenBank/DDBJ databases">
        <title>Catharus ustulatus (Swainson's thrush) genome, bCatUst1, primary haplotype v2.</title>
        <authorList>
            <person name="Delmore K."/>
            <person name="Vafadar M."/>
            <person name="Formenti G."/>
            <person name="Chow W."/>
            <person name="Pelan S."/>
            <person name="Howe K."/>
            <person name="Rhie A."/>
            <person name="Mountcastle J."/>
            <person name="Haase B."/>
            <person name="Fedrigo O."/>
            <person name="Jarvis E.D."/>
        </authorList>
    </citation>
    <scope>NUCLEOTIDE SEQUENCE [LARGE SCALE GENOMIC DNA]</scope>
</reference>
<dbReference type="SUPFAM" id="SSF50729">
    <property type="entry name" value="PH domain-like"/>
    <property type="match status" value="1"/>
</dbReference>
<protein>
    <submittedName>
        <fullName evidence="7">TBC1 domain family member 2</fullName>
    </submittedName>
</protein>
<reference evidence="7" key="3">
    <citation type="submission" date="2025-09" db="UniProtKB">
        <authorList>
            <consortium name="Ensembl"/>
        </authorList>
    </citation>
    <scope>IDENTIFICATION</scope>
</reference>
<evidence type="ECO:0000259" key="6">
    <source>
        <dbReference type="PROSITE" id="PS50086"/>
    </source>
</evidence>
<evidence type="ECO:0000256" key="2">
    <source>
        <dbReference type="ARBA" id="ARBA00023054"/>
    </source>
</evidence>
<accession>A0A8C3UAL3</accession>
<dbReference type="SUPFAM" id="SSF47923">
    <property type="entry name" value="Ypt/Rab-GAP domain of gyp1p"/>
    <property type="match status" value="2"/>
</dbReference>
<dbReference type="FunFam" id="1.10.472.80:FF:000018">
    <property type="entry name" value="TBC1 domain family member 2B"/>
    <property type="match status" value="1"/>
</dbReference>
<feature type="domain" description="PH" evidence="5">
    <location>
        <begin position="58"/>
        <end position="155"/>
    </location>
</feature>
<feature type="domain" description="Rab-GAP TBC" evidence="6">
    <location>
        <begin position="574"/>
        <end position="764"/>
    </location>
</feature>
<reference evidence="7" key="2">
    <citation type="submission" date="2025-08" db="UniProtKB">
        <authorList>
            <consortium name="Ensembl"/>
        </authorList>
    </citation>
    <scope>IDENTIFICATION</scope>
</reference>
<dbReference type="AlphaFoldDB" id="A0A8C3UAL3"/>
<dbReference type="CDD" id="cd01265">
    <property type="entry name" value="PH_TBC1D2A"/>
    <property type="match status" value="1"/>
</dbReference>
<dbReference type="GO" id="GO:0005096">
    <property type="term" value="F:GTPase activator activity"/>
    <property type="evidence" value="ECO:0007669"/>
    <property type="project" value="UniProtKB-KW"/>
</dbReference>
<dbReference type="InterPro" id="IPR000195">
    <property type="entry name" value="Rab-GAP-TBC_dom"/>
</dbReference>